<dbReference type="EMBL" id="OMOJ01000005">
    <property type="protein sequence ID" value="SPF80720.1"/>
    <property type="molecule type" value="Genomic_DNA"/>
</dbReference>
<feature type="transmembrane region" description="Helical" evidence="1">
    <location>
        <begin position="66"/>
        <end position="86"/>
    </location>
</feature>
<keyword evidence="1" id="KW-0812">Transmembrane</keyword>
<accession>A0A2R8AXI3</accession>
<reference evidence="3" key="1">
    <citation type="submission" date="2018-03" db="EMBL/GenBank/DDBJ databases">
        <authorList>
            <person name="Rodrigo-Torres L."/>
            <person name="Arahal R. D."/>
            <person name="Lucena T."/>
        </authorList>
    </citation>
    <scope>NUCLEOTIDE SEQUENCE [LARGE SCALE GENOMIC DNA]</scope>
    <source>
        <strain evidence="3">CECT 8871</strain>
    </source>
</reference>
<evidence type="ECO:0000313" key="2">
    <source>
        <dbReference type="EMBL" id="SPF80720.1"/>
    </source>
</evidence>
<dbReference type="AlphaFoldDB" id="A0A2R8AXI3"/>
<feature type="transmembrane region" description="Helical" evidence="1">
    <location>
        <begin position="36"/>
        <end position="54"/>
    </location>
</feature>
<name>A0A2R8AXI3_9RHOB</name>
<proteinExistence type="predicted"/>
<protein>
    <submittedName>
        <fullName evidence="2">Uncharacterized protein</fullName>
    </submittedName>
</protein>
<sequence>MFDTLGHANAPPVLLMVATIGHIIMVLGMRHSTRGFGFLGAAVAAIGFGLAFLAEIRLLHSTEIAQLYILAICAETFVVLGFAAWVGDEAKPRRDLAACVVMAGLIAATT</sequence>
<dbReference type="Proteomes" id="UP000244904">
    <property type="component" value="Unassembled WGS sequence"/>
</dbReference>
<feature type="transmembrane region" description="Helical" evidence="1">
    <location>
        <begin position="12"/>
        <end position="29"/>
    </location>
</feature>
<dbReference type="OrthoDB" id="7644846at2"/>
<dbReference type="RefSeq" id="WP_108886583.1">
    <property type="nucleotide sequence ID" value="NZ_OMOJ01000005.1"/>
</dbReference>
<evidence type="ECO:0000256" key="1">
    <source>
        <dbReference type="SAM" id="Phobius"/>
    </source>
</evidence>
<keyword evidence="3" id="KW-1185">Reference proteome</keyword>
<gene>
    <name evidence="2" type="ORF">PRI8871_02531</name>
</gene>
<dbReference type="InterPro" id="IPR037185">
    <property type="entry name" value="EmrE-like"/>
</dbReference>
<dbReference type="SUPFAM" id="SSF103481">
    <property type="entry name" value="Multidrug resistance efflux transporter EmrE"/>
    <property type="match status" value="1"/>
</dbReference>
<keyword evidence="1" id="KW-0472">Membrane</keyword>
<keyword evidence="1" id="KW-1133">Transmembrane helix</keyword>
<evidence type="ECO:0000313" key="3">
    <source>
        <dbReference type="Proteomes" id="UP000244904"/>
    </source>
</evidence>
<organism evidence="2 3">
    <name type="scientific">Pseudoprimorskyibacter insulae</name>
    <dbReference type="NCBI Taxonomy" id="1695997"/>
    <lineage>
        <taxon>Bacteria</taxon>
        <taxon>Pseudomonadati</taxon>
        <taxon>Pseudomonadota</taxon>
        <taxon>Alphaproteobacteria</taxon>
        <taxon>Rhodobacterales</taxon>
        <taxon>Paracoccaceae</taxon>
        <taxon>Pseudoprimorskyibacter</taxon>
    </lineage>
</organism>